<evidence type="ECO:0000259" key="5">
    <source>
        <dbReference type="PROSITE" id="PS50110"/>
    </source>
</evidence>
<dbReference type="CDD" id="cd00075">
    <property type="entry name" value="HATPase"/>
    <property type="match status" value="1"/>
</dbReference>
<feature type="modified residue" description="4-aspartylphosphate" evidence="2">
    <location>
        <position position="375"/>
    </location>
</feature>
<organism evidence="6 7">
    <name type="scientific">Paramecium primaurelia</name>
    <dbReference type="NCBI Taxonomy" id="5886"/>
    <lineage>
        <taxon>Eukaryota</taxon>
        <taxon>Sar</taxon>
        <taxon>Alveolata</taxon>
        <taxon>Ciliophora</taxon>
        <taxon>Intramacronucleata</taxon>
        <taxon>Oligohymenophorea</taxon>
        <taxon>Peniculida</taxon>
        <taxon>Parameciidae</taxon>
        <taxon>Paramecium</taxon>
    </lineage>
</organism>
<dbReference type="PROSITE" id="PS50109">
    <property type="entry name" value="HIS_KIN"/>
    <property type="match status" value="1"/>
</dbReference>
<gene>
    <name evidence="6" type="ORF">PPRIM_AZ9-3.1.T1380074</name>
</gene>
<feature type="transmembrane region" description="Helical" evidence="3">
    <location>
        <begin position="495"/>
        <end position="515"/>
    </location>
</feature>
<dbReference type="InterPro" id="IPR001789">
    <property type="entry name" value="Sig_transdc_resp-reg_receiver"/>
</dbReference>
<feature type="transmembrane region" description="Helical" evidence="3">
    <location>
        <begin position="527"/>
        <end position="552"/>
    </location>
</feature>
<sequence>MALKDEDINSHFKLKYLEPIRINSEQLNLIVGTIRDYNLINLKQFSLKLEEIDIELEIRFIVSLFNESIENKNIKIEYSFDLQSGILVNDKVRFRQVLFQLLQNAIKYTFESAITITIQNDNLECFISISDNGIGMTEQEAENMNSLLNSNKFVKVSEQSVGVGLGLGISNQLVKQMSGKNNSIQLNRKDRGCQFSFFIKNHQLEMSKESMRKQSSGFAKKSSQTIRFLSVNTYFEDQVKGQSIQKIQIQKSLIQTHSNSQQQFIIPSNKKIYGYQESKNQSEEDSLSSIHPPILSPKFQQSIVQCSLNSDCCSRVLIVDDEYFNIQCLKLLMTKYQSKCDSAYNGKEALQIVNHKKNHPCKKCGNQYYSLIFLDINMPILDGYKTVKELKKLMKQQIINKAWCIANTGFCDLDTKLKSYEAGMDYYLTKPLDQNELRSMLQILKIMNICQLDSTQKIVQYTLRMIILSCALMSTLFIGITCLKSNKQKYWVFKLLILQSFAESIDLIGAISLSFQSKCYETLCDIIGYIMHCCWLTSFTCLLLLFYLYYSALHVLIITNQINSKYQAVTNNINKFIIVCIIWPYLWLLYPLLNDSIGPTGWKLYNSTEIFYLFCGFEEDEIIFLIFWSIPLWLIFLSVLILRQKISSRIKTLIFEEQISSIELDIIKKVADFSIIYVIFWLTNQFVKYVQLLYDGYTQHIILYTLFVLIHNCSPILQKLQVIMQNIKYIVKLLTLNQFGHQKNRRIQKQRMMSNQFDFYVVNNLMFQYNIDDYSAYMISHDQISLTYRGEITKDIYQFKFLEFDNLEEILFLKQEETAVSLPWVRTIIVNFWNVPTENYTLFNIYEGIKILFDMDIIKDLQEVQFKFFSNEQIQALIKFKWLQSENTNYFYFEIQEENQYELTLQWRDSLQIDECVKKELEKQFQRKNLFKILNKIGDYSNIYDLQELFNLILDNHYDTLYVYFPSIIKLKIYTKIFEESQEQIRSVELFIHNQWFKERQDNLIAQFEILHTQIQKSMKDLNEEIILDYALIYDEDQINCSELMSKINSLIIKILLTNNKKIQSILLSLMPLEIHFELDIKKLELNLDINLHHEDPQDIYQEGLIILLQTITTFQLFQSLKVNIQQENDSNNIKFLLFSFIMMIHQFQQTLKNKGTFTYNNYSLIPRYHSVCSKGMINYLISEKKSIYEINQKDYLDIEQEMECFIQYISYYAQESNSIIISCDLYELNKSSKQGYDRLIQQLIQQNRVLEFGILDNCNRDQKYYERVVQYLLLPLIKYYRLKKRTLYTLLMIDKRFKDRMKWENIKEVINYLPNEYECMLHLQN</sequence>
<feature type="transmembrane region" description="Helical" evidence="3">
    <location>
        <begin position="461"/>
        <end position="483"/>
    </location>
</feature>
<feature type="transmembrane region" description="Helical" evidence="3">
    <location>
        <begin position="670"/>
        <end position="687"/>
    </location>
</feature>
<protein>
    <submittedName>
        <fullName evidence="6">Uncharacterized protein</fullName>
    </submittedName>
</protein>
<evidence type="ECO:0000313" key="7">
    <source>
        <dbReference type="Proteomes" id="UP000688137"/>
    </source>
</evidence>
<dbReference type="CDD" id="cd17546">
    <property type="entry name" value="REC_hyHK_CKI1_RcsC-like"/>
    <property type="match status" value="1"/>
</dbReference>
<feature type="domain" description="Response regulatory" evidence="5">
    <location>
        <begin position="315"/>
        <end position="445"/>
    </location>
</feature>
<keyword evidence="7" id="KW-1185">Reference proteome</keyword>
<dbReference type="PANTHER" id="PTHR43719">
    <property type="entry name" value="TWO-COMPONENT HISTIDINE KINASE"/>
    <property type="match status" value="1"/>
</dbReference>
<dbReference type="Pfam" id="PF00072">
    <property type="entry name" value="Response_reg"/>
    <property type="match status" value="1"/>
</dbReference>
<keyword evidence="3" id="KW-1133">Transmembrane helix</keyword>
<feature type="transmembrane region" description="Helical" evidence="3">
    <location>
        <begin position="622"/>
        <end position="642"/>
    </location>
</feature>
<dbReference type="InterPro" id="IPR005467">
    <property type="entry name" value="His_kinase_dom"/>
</dbReference>
<dbReference type="EMBL" id="CAJJDM010000142">
    <property type="protein sequence ID" value="CAD8108819.1"/>
    <property type="molecule type" value="Genomic_DNA"/>
</dbReference>
<evidence type="ECO:0000256" key="3">
    <source>
        <dbReference type="SAM" id="Phobius"/>
    </source>
</evidence>
<name>A0A8S1Q1R5_PARPR</name>
<evidence type="ECO:0000256" key="2">
    <source>
        <dbReference type="PROSITE-ProRule" id="PRU00169"/>
    </source>
</evidence>
<dbReference type="PROSITE" id="PS50110">
    <property type="entry name" value="RESPONSE_REGULATORY"/>
    <property type="match status" value="1"/>
</dbReference>
<feature type="transmembrane region" description="Helical" evidence="3">
    <location>
        <begin position="573"/>
        <end position="593"/>
    </location>
</feature>
<dbReference type="InterPro" id="IPR050956">
    <property type="entry name" value="2C_system_His_kinase"/>
</dbReference>
<keyword evidence="1 2" id="KW-0597">Phosphoprotein</keyword>
<keyword evidence="3" id="KW-0472">Membrane</keyword>
<comment type="caution">
    <text evidence="6">The sequence shown here is derived from an EMBL/GenBank/DDBJ whole genome shotgun (WGS) entry which is preliminary data.</text>
</comment>
<proteinExistence type="predicted"/>
<evidence type="ECO:0000259" key="4">
    <source>
        <dbReference type="PROSITE" id="PS50109"/>
    </source>
</evidence>
<keyword evidence="3" id="KW-0812">Transmembrane</keyword>
<evidence type="ECO:0000313" key="6">
    <source>
        <dbReference type="EMBL" id="CAD8108819.1"/>
    </source>
</evidence>
<evidence type="ECO:0000256" key="1">
    <source>
        <dbReference type="ARBA" id="ARBA00022553"/>
    </source>
</evidence>
<accession>A0A8S1Q1R5</accession>
<dbReference type="Proteomes" id="UP000688137">
    <property type="component" value="Unassembled WGS sequence"/>
</dbReference>
<reference evidence="6" key="1">
    <citation type="submission" date="2021-01" db="EMBL/GenBank/DDBJ databases">
        <authorList>
            <consortium name="Genoscope - CEA"/>
            <person name="William W."/>
        </authorList>
    </citation>
    <scope>NUCLEOTIDE SEQUENCE</scope>
</reference>
<dbReference type="InterPro" id="IPR003594">
    <property type="entry name" value="HATPase_dom"/>
</dbReference>
<dbReference type="SMART" id="SM00448">
    <property type="entry name" value="REC"/>
    <property type="match status" value="1"/>
</dbReference>
<dbReference type="SMART" id="SM00387">
    <property type="entry name" value="HATPase_c"/>
    <property type="match status" value="1"/>
</dbReference>
<feature type="domain" description="Histidine kinase" evidence="4">
    <location>
        <begin position="1"/>
        <end position="203"/>
    </location>
</feature>
<dbReference type="GO" id="GO:0000160">
    <property type="term" value="P:phosphorelay signal transduction system"/>
    <property type="evidence" value="ECO:0007669"/>
    <property type="project" value="InterPro"/>
</dbReference>
<dbReference type="Pfam" id="PF02518">
    <property type="entry name" value="HATPase_c"/>
    <property type="match status" value="1"/>
</dbReference>
<dbReference type="PANTHER" id="PTHR43719:SF28">
    <property type="entry name" value="PEROXIDE STRESS-ACTIVATED HISTIDINE KINASE MAK1-RELATED"/>
    <property type="match status" value="1"/>
</dbReference>